<dbReference type="RefSeq" id="WP_122952376.1">
    <property type="nucleotide sequence ID" value="NZ_BJOD01000026.1"/>
</dbReference>
<name>A0A3M8BGQ7_9BACL</name>
<organism evidence="1 2">
    <name type="scientific">Brevibacillus agri</name>
    <dbReference type="NCBI Taxonomy" id="51101"/>
    <lineage>
        <taxon>Bacteria</taxon>
        <taxon>Bacillati</taxon>
        <taxon>Bacillota</taxon>
        <taxon>Bacilli</taxon>
        <taxon>Bacillales</taxon>
        <taxon>Paenibacillaceae</taxon>
        <taxon>Brevibacillus</taxon>
    </lineage>
</organism>
<dbReference type="GeneID" id="82810148"/>
<evidence type="ECO:0000313" key="1">
    <source>
        <dbReference type="EMBL" id="RNB62157.1"/>
    </source>
</evidence>
<evidence type="ECO:0000313" key="2">
    <source>
        <dbReference type="Proteomes" id="UP000276178"/>
    </source>
</evidence>
<comment type="caution">
    <text evidence="1">The sequence shown here is derived from an EMBL/GenBank/DDBJ whole genome shotgun (WGS) entry which is preliminary data.</text>
</comment>
<dbReference type="EMBL" id="RHHN01000001">
    <property type="protein sequence ID" value="RNB62157.1"/>
    <property type="molecule type" value="Genomic_DNA"/>
</dbReference>
<sequence length="61" mass="7081">MQIVDLFLQLLDQSKQLLILSQLDSRLLQYLSHPHSLSSFFFSTLKLDSGKENPVSYKQQL</sequence>
<dbReference type="Proteomes" id="UP000276178">
    <property type="component" value="Unassembled WGS sequence"/>
</dbReference>
<reference evidence="1 2" key="1">
    <citation type="submission" date="2018-10" db="EMBL/GenBank/DDBJ databases">
        <title>Phylogenomics of Brevibacillus.</title>
        <authorList>
            <person name="Dunlap C."/>
        </authorList>
    </citation>
    <scope>NUCLEOTIDE SEQUENCE [LARGE SCALE GENOMIC DNA]</scope>
    <source>
        <strain evidence="1 2">NRRL NRS 1219</strain>
    </source>
</reference>
<protein>
    <submittedName>
        <fullName evidence="1">Uncharacterized protein</fullName>
    </submittedName>
</protein>
<proteinExistence type="predicted"/>
<accession>A0A3M8BGQ7</accession>
<dbReference type="AlphaFoldDB" id="A0A3M8BGQ7"/>
<gene>
    <name evidence="1" type="ORF">EB820_00295</name>
</gene>